<dbReference type="CDD" id="cd01627">
    <property type="entry name" value="HAD_TPP"/>
    <property type="match status" value="1"/>
</dbReference>
<proteinExistence type="inferred from homology"/>
<comment type="cofactor">
    <cofactor evidence="4">
        <name>Mg(2+)</name>
        <dbReference type="ChEBI" id="CHEBI:18420"/>
    </cofactor>
</comment>
<evidence type="ECO:0000256" key="3">
    <source>
        <dbReference type="ARBA" id="ARBA00022801"/>
    </source>
</evidence>
<organism evidence="5 6">
    <name type="scientific">Devosia enhydra</name>
    <dbReference type="NCBI Taxonomy" id="665118"/>
    <lineage>
        <taxon>Bacteria</taxon>
        <taxon>Pseudomonadati</taxon>
        <taxon>Pseudomonadota</taxon>
        <taxon>Alphaproteobacteria</taxon>
        <taxon>Hyphomicrobiales</taxon>
        <taxon>Devosiaceae</taxon>
        <taxon>Devosia</taxon>
    </lineage>
</organism>
<accession>A0A1K2HWS9</accession>
<dbReference type="InterPro" id="IPR006379">
    <property type="entry name" value="HAD-SF_hydro_IIB"/>
</dbReference>
<comment type="similarity">
    <text evidence="2 4">Belongs to the trehalose phosphatase family.</text>
</comment>
<evidence type="ECO:0000256" key="1">
    <source>
        <dbReference type="ARBA" id="ARBA00005199"/>
    </source>
</evidence>
<sequence>MTDTGLDGAAASLPQDAVPPLPRLAIFSDFDGTLVDIAPTPDTISVPSDMAAMLETVSRDLDGAFAIISGRPIHDLDRHLDNVPLAAAGSHGAERRLADGSSIGIPDEVSAEAREIAARLEQFVARHQGLLLEVKPAAVALHYRQAPQLQGESLAAMRTVLEAITGFSIVEGKMVVEARPRDVSKGLAIAAFMQEAPFRGRTPVFFGDDVTDEDGFRAVQELGGVGIKVGPGETVARLRIEDVPSARNVIRKLGEDAARKAA</sequence>
<dbReference type="OrthoDB" id="9814913at2"/>
<dbReference type="GO" id="GO:0005992">
    <property type="term" value="P:trehalose biosynthetic process"/>
    <property type="evidence" value="ECO:0007669"/>
    <property type="project" value="UniProtKB-UniPathway"/>
</dbReference>
<keyword evidence="4" id="KW-0460">Magnesium</keyword>
<dbReference type="InterPro" id="IPR003337">
    <property type="entry name" value="Trehalose_PPase"/>
</dbReference>
<dbReference type="NCBIfam" id="TIGR01484">
    <property type="entry name" value="HAD-SF-IIB"/>
    <property type="match status" value="1"/>
</dbReference>
<name>A0A1K2HWS9_9HYPH</name>
<dbReference type="RefSeq" id="WP_072340413.1">
    <property type="nucleotide sequence ID" value="NZ_FPKU01000001.1"/>
</dbReference>
<dbReference type="InterPro" id="IPR036412">
    <property type="entry name" value="HAD-like_sf"/>
</dbReference>
<dbReference type="PANTHER" id="PTHR43768">
    <property type="entry name" value="TREHALOSE 6-PHOSPHATE PHOSPHATASE"/>
    <property type="match status" value="1"/>
</dbReference>
<keyword evidence="4" id="KW-0479">Metal-binding</keyword>
<dbReference type="Pfam" id="PF02358">
    <property type="entry name" value="Trehalose_PPase"/>
    <property type="match status" value="1"/>
</dbReference>
<comment type="catalytic activity">
    <reaction evidence="4">
        <text>alpha,alpha-trehalose 6-phosphate + H2O = alpha,alpha-trehalose + phosphate</text>
        <dbReference type="Rhea" id="RHEA:23420"/>
        <dbReference type="ChEBI" id="CHEBI:15377"/>
        <dbReference type="ChEBI" id="CHEBI:16551"/>
        <dbReference type="ChEBI" id="CHEBI:43474"/>
        <dbReference type="ChEBI" id="CHEBI:58429"/>
        <dbReference type="EC" id="3.1.3.12"/>
    </reaction>
</comment>
<dbReference type="EC" id="3.1.3.12" evidence="4"/>
<dbReference type="UniPathway" id="UPA00299"/>
<dbReference type="GO" id="GO:0004805">
    <property type="term" value="F:trehalose-phosphatase activity"/>
    <property type="evidence" value="ECO:0007669"/>
    <property type="project" value="UniProtKB-EC"/>
</dbReference>
<dbReference type="AlphaFoldDB" id="A0A1K2HWS9"/>
<evidence type="ECO:0000256" key="2">
    <source>
        <dbReference type="ARBA" id="ARBA00008770"/>
    </source>
</evidence>
<dbReference type="Gene3D" id="3.40.50.1000">
    <property type="entry name" value="HAD superfamily/HAD-like"/>
    <property type="match status" value="1"/>
</dbReference>
<dbReference type="NCBIfam" id="TIGR00685">
    <property type="entry name" value="T6PP"/>
    <property type="match status" value="1"/>
</dbReference>
<reference evidence="5 6" key="1">
    <citation type="submission" date="2016-11" db="EMBL/GenBank/DDBJ databases">
        <authorList>
            <person name="Jaros S."/>
            <person name="Januszkiewicz K."/>
            <person name="Wedrychowicz H."/>
        </authorList>
    </citation>
    <scope>NUCLEOTIDE SEQUENCE [LARGE SCALE GENOMIC DNA]</scope>
    <source>
        <strain evidence="5 6">ATCC 23634</strain>
    </source>
</reference>
<evidence type="ECO:0000256" key="4">
    <source>
        <dbReference type="RuleBase" id="RU361117"/>
    </source>
</evidence>
<protein>
    <recommendedName>
        <fullName evidence="4">Trehalose 6-phosphate phosphatase</fullName>
        <ecNumber evidence="4">3.1.3.12</ecNumber>
    </recommendedName>
</protein>
<dbReference type="InterPro" id="IPR044651">
    <property type="entry name" value="OTSB-like"/>
</dbReference>
<evidence type="ECO:0000313" key="6">
    <source>
        <dbReference type="Proteomes" id="UP000183447"/>
    </source>
</evidence>
<comment type="function">
    <text evidence="4">Removes the phosphate from trehalose 6-phosphate to produce free trehalose.</text>
</comment>
<keyword evidence="6" id="KW-1185">Reference proteome</keyword>
<gene>
    <name evidence="5" type="ORF">SAMN02983003_1511</name>
</gene>
<dbReference type="InterPro" id="IPR023214">
    <property type="entry name" value="HAD_sf"/>
</dbReference>
<comment type="pathway">
    <text evidence="1 4">Glycan biosynthesis; trehalose biosynthesis.</text>
</comment>
<keyword evidence="3 4" id="KW-0378">Hydrolase</keyword>
<dbReference type="Gene3D" id="3.30.70.1020">
    <property type="entry name" value="Trehalose-6-phosphate phosphatase related protein, domain 2"/>
    <property type="match status" value="1"/>
</dbReference>
<dbReference type="SUPFAM" id="SSF56784">
    <property type="entry name" value="HAD-like"/>
    <property type="match status" value="1"/>
</dbReference>
<dbReference type="STRING" id="665118.SAMN02983003_1511"/>
<evidence type="ECO:0000313" key="5">
    <source>
        <dbReference type="EMBL" id="SFZ83196.1"/>
    </source>
</evidence>
<dbReference type="GO" id="GO:0046872">
    <property type="term" value="F:metal ion binding"/>
    <property type="evidence" value="ECO:0007669"/>
    <property type="project" value="UniProtKB-KW"/>
</dbReference>
<dbReference type="Proteomes" id="UP000183447">
    <property type="component" value="Unassembled WGS sequence"/>
</dbReference>
<dbReference type="PANTHER" id="PTHR43768:SF3">
    <property type="entry name" value="TREHALOSE 6-PHOSPHATE PHOSPHATASE"/>
    <property type="match status" value="1"/>
</dbReference>
<dbReference type="EMBL" id="FPKU01000001">
    <property type="protein sequence ID" value="SFZ83196.1"/>
    <property type="molecule type" value="Genomic_DNA"/>
</dbReference>